<evidence type="ECO:0000313" key="1">
    <source>
        <dbReference type="EMBL" id="MBR7748453.1"/>
    </source>
</evidence>
<organism evidence="1 2">
    <name type="scientific">Undibacterium baiyunense</name>
    <dbReference type="NCBI Taxonomy" id="2828731"/>
    <lineage>
        <taxon>Bacteria</taxon>
        <taxon>Pseudomonadati</taxon>
        <taxon>Pseudomonadota</taxon>
        <taxon>Betaproteobacteria</taxon>
        <taxon>Burkholderiales</taxon>
        <taxon>Oxalobacteraceae</taxon>
        <taxon>Undibacterium</taxon>
    </lineage>
</organism>
<name>A0A941DGD9_9BURK</name>
<gene>
    <name evidence="1" type="ORF">KDM92_17865</name>
</gene>
<dbReference type="EMBL" id="JAGSPM010000017">
    <property type="protein sequence ID" value="MBR7748453.1"/>
    <property type="molecule type" value="Genomic_DNA"/>
</dbReference>
<sequence>MSSTESFAIQVSEALKLLSADEWALTTFRERAVVGITPPVAFETIVDILKVASHQNDQYAFATCCWLAMDFARISETTQAPDGLIAALNVLLPIAKDKGLENEISPLLSWYRLTLNYGSEISNN</sequence>
<accession>A0A941DGD9</accession>
<protein>
    <submittedName>
        <fullName evidence="1">Uncharacterized protein</fullName>
    </submittedName>
</protein>
<dbReference type="RefSeq" id="WP_212685724.1">
    <property type="nucleotide sequence ID" value="NZ_JAGSPM010000017.1"/>
</dbReference>
<comment type="caution">
    <text evidence="1">The sequence shown here is derived from an EMBL/GenBank/DDBJ whole genome shotgun (WGS) entry which is preliminary data.</text>
</comment>
<keyword evidence="2" id="KW-1185">Reference proteome</keyword>
<dbReference type="Proteomes" id="UP000680158">
    <property type="component" value="Unassembled WGS sequence"/>
</dbReference>
<proteinExistence type="predicted"/>
<reference evidence="1 2" key="1">
    <citation type="submission" date="2021-04" db="EMBL/GenBank/DDBJ databases">
        <title>novel species isolated from subtropical streams in China.</title>
        <authorList>
            <person name="Lu H."/>
        </authorList>
    </citation>
    <scope>NUCLEOTIDE SEQUENCE [LARGE SCALE GENOMIC DNA]</scope>
    <source>
        <strain evidence="1 2">BYS107W</strain>
    </source>
</reference>
<evidence type="ECO:0000313" key="2">
    <source>
        <dbReference type="Proteomes" id="UP000680158"/>
    </source>
</evidence>
<dbReference type="AlphaFoldDB" id="A0A941DGD9"/>